<dbReference type="PANTHER" id="PTHR33165:SF72">
    <property type="entry name" value="F-BOX DOMAIN-CONTAINING PROTEIN"/>
    <property type="match status" value="1"/>
</dbReference>
<reference evidence="2" key="1">
    <citation type="submission" date="2018-04" db="EMBL/GenBank/DDBJ databases">
        <title>WGS assembly of Panicum hallii.</title>
        <authorList>
            <person name="Lovell J."/>
            <person name="Jenkins J."/>
            <person name="Lowry D."/>
            <person name="Mamidi S."/>
            <person name="Sreedasyam A."/>
            <person name="Weng X."/>
            <person name="Barry K."/>
            <person name="Bonette J."/>
            <person name="Campitelli B."/>
            <person name="Daum C."/>
            <person name="Gordon S."/>
            <person name="Gould B."/>
            <person name="Lipzen A."/>
            <person name="Macqueen A."/>
            <person name="Palacio-Mejia J."/>
            <person name="Plott C."/>
            <person name="Shakirov E."/>
            <person name="Shu S."/>
            <person name="Yoshinaga Y."/>
            <person name="Zane M."/>
            <person name="Rokhsar D."/>
            <person name="Grimwood J."/>
            <person name="Schmutz J."/>
            <person name="Juenger T."/>
        </authorList>
    </citation>
    <scope>NUCLEOTIDE SEQUENCE [LARGE SCALE GENOMIC DNA]</scope>
    <source>
        <strain evidence="2">FIL2</strain>
    </source>
</reference>
<sequence>MERRDWPSLLPDLLSHVGARVLAADVVDHGRWRASAPSPRDPTLRDPRLRPRGWVALCDGDGVRPADACEVALFHAATGRCLRVRLPELQGHRIVGFTDGLVILINKETTADRVPHPFTRVAVDLPPIAAIFNYMVKEQQSRAWMRAAVCASQDSPDSIAVVAWSSPSLASPAAMPFHGRIYGVMSNERQVLQIYPRCSNPCVARIPNTFSIPRTHAFFLVESAARLILVLHHFHFDNYIERYKPCQFAGFFLSRDRCLCVSQNNLPSITSNAIYFESEDLYPVVMYSVSSSACELLSTLSIIHDYRKRVQPSVRPFTLVDHLFTFCNHRCWGLMFHEYRCLPRSWKKLLKKLKTQDCEVKFQARAIHWQV</sequence>
<evidence type="ECO:0000313" key="2">
    <source>
        <dbReference type="EMBL" id="PAN12248.2"/>
    </source>
</evidence>
<dbReference type="InterPro" id="IPR005174">
    <property type="entry name" value="KIB1-4_b-propeller"/>
</dbReference>
<protein>
    <recommendedName>
        <fullName evidence="1">KIB1-4 beta-propeller domain-containing protein</fullName>
    </recommendedName>
</protein>
<name>A0A2S3GZA3_9POAL</name>
<evidence type="ECO:0000259" key="1">
    <source>
        <dbReference type="Pfam" id="PF03478"/>
    </source>
</evidence>
<dbReference type="Gramene" id="PAN12248">
    <property type="protein sequence ID" value="PAN12248"/>
    <property type="gene ID" value="PAHAL_2G262900"/>
</dbReference>
<dbReference type="Proteomes" id="UP000243499">
    <property type="component" value="Chromosome 2"/>
</dbReference>
<dbReference type="AlphaFoldDB" id="A0A2S3GZA3"/>
<dbReference type="Pfam" id="PF03478">
    <property type="entry name" value="Beta-prop_KIB1-4"/>
    <property type="match status" value="1"/>
</dbReference>
<accession>A0A2S3GZA3</accession>
<gene>
    <name evidence="2" type="ORF">PAHAL_2G262900</name>
</gene>
<organism evidence="2">
    <name type="scientific">Panicum hallii</name>
    <dbReference type="NCBI Taxonomy" id="206008"/>
    <lineage>
        <taxon>Eukaryota</taxon>
        <taxon>Viridiplantae</taxon>
        <taxon>Streptophyta</taxon>
        <taxon>Embryophyta</taxon>
        <taxon>Tracheophyta</taxon>
        <taxon>Spermatophyta</taxon>
        <taxon>Magnoliopsida</taxon>
        <taxon>Liliopsida</taxon>
        <taxon>Poales</taxon>
        <taxon>Poaceae</taxon>
        <taxon>PACMAD clade</taxon>
        <taxon>Panicoideae</taxon>
        <taxon>Panicodae</taxon>
        <taxon>Paniceae</taxon>
        <taxon>Panicinae</taxon>
        <taxon>Panicum</taxon>
        <taxon>Panicum sect. Panicum</taxon>
    </lineage>
</organism>
<dbReference type="EMBL" id="CM008047">
    <property type="protein sequence ID" value="PAN12248.2"/>
    <property type="molecule type" value="Genomic_DNA"/>
</dbReference>
<feature type="domain" description="KIB1-4 beta-propeller" evidence="1">
    <location>
        <begin position="75"/>
        <end position="277"/>
    </location>
</feature>
<proteinExistence type="predicted"/>
<dbReference type="PANTHER" id="PTHR33165">
    <property type="entry name" value="F-BOX DOMAIN CONTAINING PROTEIN-LIKE-RELATED"/>
    <property type="match status" value="1"/>
</dbReference>